<name>A0A4Z0B3P2_9PSED</name>
<proteinExistence type="predicted"/>
<gene>
    <name evidence="1" type="ORF">DYL61_13455</name>
</gene>
<comment type="caution">
    <text evidence="1">The sequence shown here is derived from an EMBL/GenBank/DDBJ whole genome shotgun (WGS) entry which is preliminary data.</text>
</comment>
<accession>A0A4Z0B3P2</accession>
<dbReference type="AlphaFoldDB" id="A0A4Z0B3P2"/>
<dbReference type="Gene3D" id="3.30.2020.10">
    <property type="entry name" value="NE0471-like N-terminal domain"/>
    <property type="match status" value="1"/>
</dbReference>
<dbReference type="OrthoDB" id="6935755at2"/>
<evidence type="ECO:0000313" key="1">
    <source>
        <dbReference type="EMBL" id="TFY93605.1"/>
    </source>
</evidence>
<dbReference type="SUPFAM" id="SSF143880">
    <property type="entry name" value="NE0471 N-terminal domain-like"/>
    <property type="match status" value="1"/>
</dbReference>
<evidence type="ECO:0000313" key="2">
    <source>
        <dbReference type="Proteomes" id="UP000297734"/>
    </source>
</evidence>
<dbReference type="InterPro" id="IPR036782">
    <property type="entry name" value="NE0471-like_N"/>
</dbReference>
<protein>
    <submittedName>
        <fullName evidence="1">DUF2442 domain-containing protein</fullName>
    </submittedName>
</protein>
<dbReference type="EMBL" id="QUZT01000021">
    <property type="protein sequence ID" value="TFY93605.1"/>
    <property type="molecule type" value="Genomic_DNA"/>
</dbReference>
<dbReference type="RefSeq" id="WP_135308703.1">
    <property type="nucleotide sequence ID" value="NZ_QUZT01000021.1"/>
</dbReference>
<keyword evidence="2" id="KW-1185">Reference proteome</keyword>
<dbReference type="Proteomes" id="UP000297734">
    <property type="component" value="Unassembled WGS sequence"/>
</dbReference>
<organism evidence="1 2">
    <name type="scientific">Pseudomonas nabeulensis</name>
    <dbReference type="NCBI Taxonomy" id="2293833"/>
    <lineage>
        <taxon>Bacteria</taxon>
        <taxon>Pseudomonadati</taxon>
        <taxon>Pseudomonadota</taxon>
        <taxon>Gammaproteobacteria</taxon>
        <taxon>Pseudomonadales</taxon>
        <taxon>Pseudomonadaceae</taxon>
        <taxon>Pseudomonas</taxon>
    </lineage>
</organism>
<sequence>MSSKLRISAVQPVAGEHALEVEWNNRMRHTVDLTDHINTFSILKPLRNLTLFAQAELGEWGFDVTWGNDLELPVVTLHRLALEQSCEGWDYVHGSHTGRHA</sequence>
<reference evidence="1 2" key="1">
    <citation type="journal article" date="2019" name="Syst. Appl. Microbiol.">
        <title>New species of pathogenic Pseudomonas isolated from citrus in Tunisia: Proposal of Pseudomonas kairouanensis sp. nov. and Pseudomonas nabeulensis sp. nov.</title>
        <authorList>
            <person name="Oueslati M."/>
            <person name="Mulet M."/>
            <person name="Gomila M."/>
            <person name="Berge O."/>
            <person name="Hajlaoui M.R."/>
            <person name="Lalucat J."/>
            <person name="Sadfi-Zouaoui N."/>
            <person name="Garcia-Valdes E."/>
        </authorList>
    </citation>
    <scope>NUCLEOTIDE SEQUENCE [LARGE SCALE GENOMIC DNA]</scope>
    <source>
        <strain evidence="1 2">E10B</strain>
    </source>
</reference>